<dbReference type="Gene3D" id="2.102.10.10">
    <property type="entry name" value="Rieske [2Fe-2S] iron-sulphur domain"/>
    <property type="match status" value="1"/>
</dbReference>
<proteinExistence type="predicted"/>
<keyword evidence="8" id="KW-0223">Dioxygenase</keyword>
<dbReference type="Proteomes" id="UP000255139">
    <property type="component" value="Unassembled WGS sequence"/>
</dbReference>
<keyword evidence="11" id="KW-1185">Reference proteome</keyword>
<dbReference type="InterPro" id="IPR036922">
    <property type="entry name" value="Rieske_2Fe-2S_sf"/>
</dbReference>
<dbReference type="SUPFAM" id="SSF50022">
    <property type="entry name" value="ISP domain"/>
    <property type="match status" value="1"/>
</dbReference>
<dbReference type="OrthoDB" id="9800167at2"/>
<dbReference type="InterPro" id="IPR001663">
    <property type="entry name" value="Rng_hydr_dOase-A"/>
</dbReference>
<evidence type="ECO:0000259" key="7">
    <source>
        <dbReference type="PROSITE" id="PS51296"/>
    </source>
</evidence>
<comment type="cofactor">
    <cofactor evidence="1">
        <name>Fe cation</name>
        <dbReference type="ChEBI" id="CHEBI:24875"/>
    </cofactor>
</comment>
<evidence type="ECO:0000313" key="11">
    <source>
        <dbReference type="Proteomes" id="UP000255139"/>
    </source>
</evidence>
<accession>A0A099TY30</accession>
<dbReference type="EMBL" id="JRPD02000010">
    <property type="protein sequence ID" value="TLE00156.1"/>
    <property type="molecule type" value="Genomic_DNA"/>
</dbReference>
<evidence type="ECO:0000256" key="5">
    <source>
        <dbReference type="ARBA" id="ARBA00023004"/>
    </source>
</evidence>
<reference evidence="8 11" key="2">
    <citation type="submission" date="2018-06" db="EMBL/GenBank/DDBJ databases">
        <authorList>
            <consortium name="Pathogen Informatics"/>
            <person name="Doyle S."/>
        </authorList>
    </citation>
    <scope>NUCLEOTIDE SEQUENCE [LARGE SCALE GENOMIC DNA]</scope>
    <source>
        <strain evidence="8 11">NCTC12714</strain>
    </source>
</reference>
<dbReference type="GO" id="GO:0051537">
    <property type="term" value="F:2 iron, 2 sulfur cluster binding"/>
    <property type="evidence" value="ECO:0007669"/>
    <property type="project" value="UniProtKB-KW"/>
</dbReference>
<dbReference type="PROSITE" id="PS51296">
    <property type="entry name" value="RIESKE"/>
    <property type="match status" value="1"/>
</dbReference>
<evidence type="ECO:0000256" key="2">
    <source>
        <dbReference type="ARBA" id="ARBA00022714"/>
    </source>
</evidence>
<dbReference type="PANTHER" id="PTHR43756:SF5">
    <property type="entry name" value="CHOLINE MONOOXYGENASE, CHLOROPLASTIC"/>
    <property type="match status" value="1"/>
</dbReference>
<feature type="domain" description="Rieske" evidence="7">
    <location>
        <begin position="26"/>
        <end position="135"/>
    </location>
</feature>
<evidence type="ECO:0000256" key="1">
    <source>
        <dbReference type="ARBA" id="ARBA00001962"/>
    </source>
</evidence>
<dbReference type="Proteomes" id="UP000029922">
    <property type="component" value="Unassembled WGS sequence"/>
</dbReference>
<keyword evidence="4 8" id="KW-0560">Oxidoreductase</keyword>
<dbReference type="GO" id="GO:0018618">
    <property type="term" value="F:anthranilate 1,2-dioxygenase (deaminating, decarboxylating) activity"/>
    <property type="evidence" value="ECO:0007669"/>
    <property type="project" value="UniProtKB-EC"/>
</dbReference>
<dbReference type="SUPFAM" id="SSF55961">
    <property type="entry name" value="Bet v1-like"/>
    <property type="match status" value="1"/>
</dbReference>
<evidence type="ECO:0000256" key="6">
    <source>
        <dbReference type="ARBA" id="ARBA00023014"/>
    </source>
</evidence>
<evidence type="ECO:0000313" key="9">
    <source>
        <dbReference type="EMBL" id="TLE00156.1"/>
    </source>
</evidence>
<dbReference type="Pfam" id="PF00848">
    <property type="entry name" value="Ring_hydroxyl_A"/>
    <property type="match status" value="1"/>
</dbReference>
<keyword evidence="2" id="KW-0001">2Fe-2S</keyword>
<dbReference type="PANTHER" id="PTHR43756">
    <property type="entry name" value="CHOLINE MONOOXYGENASE, CHLOROPLASTIC"/>
    <property type="match status" value="1"/>
</dbReference>
<evidence type="ECO:0000313" key="8">
    <source>
        <dbReference type="EMBL" id="STQ87038.1"/>
    </source>
</evidence>
<dbReference type="CDD" id="cd03469">
    <property type="entry name" value="Rieske_RO_Alpha_N"/>
    <property type="match status" value="1"/>
</dbReference>
<dbReference type="Pfam" id="PF00355">
    <property type="entry name" value="Rieske"/>
    <property type="match status" value="1"/>
</dbReference>
<keyword evidence="3" id="KW-0479">Metal-binding</keyword>
<dbReference type="CDD" id="cd00680">
    <property type="entry name" value="RHO_alpha_C"/>
    <property type="match status" value="1"/>
</dbReference>
<gene>
    <name evidence="8" type="primary">antA</name>
    <name evidence="9" type="ORF">LS73_005565</name>
    <name evidence="8" type="ORF">NCTC12714_01850</name>
</gene>
<protein>
    <submittedName>
        <fullName evidence="8">Anthranilate 1,2-dioxygenase large subunit</fullName>
        <ecNumber evidence="8">1.14.12.1</ecNumber>
    </submittedName>
</protein>
<dbReference type="EC" id="1.14.12.1" evidence="8"/>
<dbReference type="InterPro" id="IPR017941">
    <property type="entry name" value="Rieske_2Fe-2S"/>
</dbReference>
<dbReference type="STRING" id="216.LS73_05545"/>
<evidence type="ECO:0000256" key="3">
    <source>
        <dbReference type="ARBA" id="ARBA00022723"/>
    </source>
</evidence>
<sequence>MREKAIDYTSSKTMYEEFENLYKRFWHIGAHTSEIPNNRDYIILDIYDFQVVIYNDNGNIIAFNNTCPHRGARLIPNENKIFSRGNGNIICKYHGWKYSNKELHIPSRDGFCKDSIEGRDLLHYHVELCGELIFFSYNPAQSLKKQLGDFYDEFKAISHSIDSCVDINTHSKYEANWKISLENSIEGYHLPFVHSTTFMPLELEGLAPTDTNDVICSHSPMANQKIIKKYAKIRNLFQESNFYKEGYWCYHIFPFSFVASSFGLHYSIMLFYPSNNPYKTNFSSRTYSVKAKSKDVQDIYYKGMIQASWDILNEDTEVVALMQQGASKFMNFPNFVYHQNMENWIVKFHELYKKYM</sequence>
<dbReference type="InterPro" id="IPR015879">
    <property type="entry name" value="Ring_hydroxy_dOase_asu_C_dom"/>
</dbReference>
<dbReference type="Gene3D" id="3.90.380.10">
    <property type="entry name" value="Naphthalene 1,2-dioxygenase Alpha Subunit, Chain A, domain 1"/>
    <property type="match status" value="1"/>
</dbReference>
<dbReference type="EMBL" id="UGJE01000002">
    <property type="protein sequence ID" value="STQ87038.1"/>
    <property type="molecule type" value="Genomic_DNA"/>
</dbReference>
<dbReference type="AlphaFoldDB" id="A0A099TY30"/>
<reference evidence="9 10" key="1">
    <citation type="journal article" date="2014" name="Genome Announc.">
        <title>Draft genome sequences of eight enterohepatic helicobacter species isolated from both laboratory and wild rodents.</title>
        <authorList>
            <person name="Sheh A."/>
            <person name="Shen Z."/>
            <person name="Fox J.G."/>
        </authorList>
    </citation>
    <scope>NUCLEOTIDE SEQUENCE [LARGE SCALE GENOMIC DNA]</scope>
    <source>
        <strain evidence="9 10">ST1</strain>
    </source>
</reference>
<organism evidence="8 11">
    <name type="scientific">Helicobacter muridarum</name>
    <dbReference type="NCBI Taxonomy" id="216"/>
    <lineage>
        <taxon>Bacteria</taxon>
        <taxon>Pseudomonadati</taxon>
        <taxon>Campylobacterota</taxon>
        <taxon>Epsilonproteobacteria</taxon>
        <taxon>Campylobacterales</taxon>
        <taxon>Helicobacteraceae</taxon>
        <taxon>Helicobacter</taxon>
    </lineage>
</organism>
<evidence type="ECO:0000313" key="10">
    <source>
        <dbReference type="Proteomes" id="UP000029922"/>
    </source>
</evidence>
<keyword evidence="6" id="KW-0411">Iron-sulfur</keyword>
<keyword evidence="5" id="KW-0408">Iron</keyword>
<evidence type="ECO:0000256" key="4">
    <source>
        <dbReference type="ARBA" id="ARBA00023002"/>
    </source>
</evidence>
<dbReference type="RefSeq" id="WP_034558023.1">
    <property type="nucleotide sequence ID" value="NZ_FZML01000027.1"/>
</dbReference>
<dbReference type="GO" id="GO:0005506">
    <property type="term" value="F:iron ion binding"/>
    <property type="evidence" value="ECO:0007669"/>
    <property type="project" value="InterPro"/>
</dbReference>
<name>A0A099TY30_9HELI</name>